<proteinExistence type="predicted"/>
<dbReference type="AlphaFoldDB" id="A0A9P4JEU1"/>
<feature type="region of interest" description="Disordered" evidence="2">
    <location>
        <begin position="222"/>
        <end position="249"/>
    </location>
</feature>
<evidence type="ECO:0000313" key="3">
    <source>
        <dbReference type="EMBL" id="KAF2195964.1"/>
    </source>
</evidence>
<organism evidence="3 4">
    <name type="scientific">Delitschia confertaspora ATCC 74209</name>
    <dbReference type="NCBI Taxonomy" id="1513339"/>
    <lineage>
        <taxon>Eukaryota</taxon>
        <taxon>Fungi</taxon>
        <taxon>Dikarya</taxon>
        <taxon>Ascomycota</taxon>
        <taxon>Pezizomycotina</taxon>
        <taxon>Dothideomycetes</taxon>
        <taxon>Pleosporomycetidae</taxon>
        <taxon>Pleosporales</taxon>
        <taxon>Delitschiaceae</taxon>
        <taxon>Delitschia</taxon>
    </lineage>
</organism>
<sequence length="279" mass="32117">MDRQVSQFADNSSLRSMKEKLEPLRREFQSAVLEYKKEREELFRCFAQLFQELDNSATEINTCIYRMQDVSRKCSTIEDRMTDLFYSITILEDQSHNDLSSWRPTPAPDTLARDMAEDMADPSPPIVEELYNRFGDYKCYLEQLHNFESTFHEELHDRDSQRANGGTGLSSDEEFFEQQRKLRTQLMKDLDQAKADVASLRQQCIKEDITFKEASFLAVPDDCDSVQPDDSVSQYTGSDSRDNLGPNPPSLGFGYVESWEGYYDFNDASSVSGMIPWGA</sequence>
<keyword evidence="1" id="KW-0175">Coiled coil</keyword>
<accession>A0A9P4JEU1</accession>
<evidence type="ECO:0000313" key="4">
    <source>
        <dbReference type="Proteomes" id="UP000799536"/>
    </source>
</evidence>
<feature type="coiled-coil region" evidence="1">
    <location>
        <begin position="176"/>
        <end position="203"/>
    </location>
</feature>
<feature type="compositionally biased region" description="Polar residues" evidence="2">
    <location>
        <begin position="228"/>
        <end position="238"/>
    </location>
</feature>
<keyword evidence="4" id="KW-1185">Reference proteome</keyword>
<name>A0A9P4JEU1_9PLEO</name>
<dbReference type="OrthoDB" id="3553547at2759"/>
<evidence type="ECO:0000256" key="2">
    <source>
        <dbReference type="SAM" id="MobiDB-lite"/>
    </source>
</evidence>
<dbReference type="EMBL" id="ML994556">
    <property type="protein sequence ID" value="KAF2195964.1"/>
    <property type="molecule type" value="Genomic_DNA"/>
</dbReference>
<comment type="caution">
    <text evidence="3">The sequence shown here is derived from an EMBL/GenBank/DDBJ whole genome shotgun (WGS) entry which is preliminary data.</text>
</comment>
<protein>
    <submittedName>
        <fullName evidence="3">Uncharacterized protein</fullName>
    </submittedName>
</protein>
<evidence type="ECO:0000256" key="1">
    <source>
        <dbReference type="SAM" id="Coils"/>
    </source>
</evidence>
<reference evidence="3" key="1">
    <citation type="journal article" date="2020" name="Stud. Mycol.">
        <title>101 Dothideomycetes genomes: a test case for predicting lifestyles and emergence of pathogens.</title>
        <authorList>
            <person name="Haridas S."/>
            <person name="Albert R."/>
            <person name="Binder M."/>
            <person name="Bloem J."/>
            <person name="Labutti K."/>
            <person name="Salamov A."/>
            <person name="Andreopoulos B."/>
            <person name="Baker S."/>
            <person name="Barry K."/>
            <person name="Bills G."/>
            <person name="Bluhm B."/>
            <person name="Cannon C."/>
            <person name="Castanera R."/>
            <person name="Culley D."/>
            <person name="Daum C."/>
            <person name="Ezra D."/>
            <person name="Gonzalez J."/>
            <person name="Henrissat B."/>
            <person name="Kuo A."/>
            <person name="Liang C."/>
            <person name="Lipzen A."/>
            <person name="Lutzoni F."/>
            <person name="Magnuson J."/>
            <person name="Mondo S."/>
            <person name="Nolan M."/>
            <person name="Ohm R."/>
            <person name="Pangilinan J."/>
            <person name="Park H.-J."/>
            <person name="Ramirez L."/>
            <person name="Alfaro M."/>
            <person name="Sun H."/>
            <person name="Tritt A."/>
            <person name="Yoshinaga Y."/>
            <person name="Zwiers L.-H."/>
            <person name="Turgeon B."/>
            <person name="Goodwin S."/>
            <person name="Spatafora J."/>
            <person name="Crous P."/>
            <person name="Grigoriev I."/>
        </authorList>
    </citation>
    <scope>NUCLEOTIDE SEQUENCE</scope>
    <source>
        <strain evidence="3">ATCC 74209</strain>
    </source>
</reference>
<dbReference type="Proteomes" id="UP000799536">
    <property type="component" value="Unassembled WGS sequence"/>
</dbReference>
<gene>
    <name evidence="3" type="ORF">GQ43DRAFT_476744</name>
</gene>